<dbReference type="GO" id="GO:0052927">
    <property type="term" value="F:CC tRNA cytidylyltransferase activity"/>
    <property type="evidence" value="ECO:0007669"/>
    <property type="project" value="TreeGrafter"/>
</dbReference>
<reference evidence="2" key="1">
    <citation type="submission" date="2017-01" db="EMBL/GenBank/DDBJ databases">
        <authorList>
            <person name="Mah S.A."/>
            <person name="Swanson W.J."/>
            <person name="Moy G.W."/>
            <person name="Vacquier V.D."/>
        </authorList>
    </citation>
    <scope>NUCLEOTIDE SEQUENCE [LARGE SCALE GENOMIC DNA]</scope>
    <source>
        <strain evidence="2">COL-18-3</strain>
    </source>
</reference>
<reference evidence="4" key="2">
    <citation type="submission" date="2017-01" db="EMBL/GenBank/DDBJ databases">
        <authorList>
            <person name="Wang Y."/>
            <person name="White M."/>
            <person name="Kvist S."/>
            <person name="Moncalvo J.-M."/>
        </authorList>
    </citation>
    <scope>NUCLEOTIDE SEQUENCE [LARGE SCALE GENOMIC DNA]</scope>
    <source>
        <strain evidence="4">COL-18-3</strain>
    </source>
</reference>
<dbReference type="EMBL" id="LSSK01001515">
    <property type="protein sequence ID" value="OMH79545.1"/>
    <property type="molecule type" value="Genomic_DNA"/>
</dbReference>
<evidence type="ECO:0000313" key="2">
    <source>
        <dbReference type="EMBL" id="OMH79545.1"/>
    </source>
</evidence>
<comment type="caution">
    <text evidence="2">The sequence shown here is derived from an EMBL/GenBank/DDBJ whole genome shotgun (WGS) entry which is preliminary data.</text>
</comment>
<keyword evidence="4" id="KW-1185">Reference proteome</keyword>
<dbReference type="GO" id="GO:0001680">
    <property type="term" value="P:tRNA 3'-terminal CCA addition"/>
    <property type="evidence" value="ECO:0007669"/>
    <property type="project" value="TreeGrafter"/>
</dbReference>
<dbReference type="PANTHER" id="PTHR13734:SF5">
    <property type="entry name" value="CCA TRNA NUCLEOTIDYLTRANSFERASE, MITOCHONDRIAL"/>
    <property type="match status" value="1"/>
</dbReference>
<gene>
    <name evidence="3" type="ORF">AX774_g4783</name>
    <name evidence="2" type="ORF">AX774_g7043</name>
</gene>
<dbReference type="EMBL" id="LSSK01000830">
    <property type="protein sequence ID" value="OMH81761.1"/>
    <property type="molecule type" value="Genomic_DNA"/>
</dbReference>
<evidence type="ECO:0000313" key="4">
    <source>
        <dbReference type="Proteomes" id="UP000188320"/>
    </source>
</evidence>
<evidence type="ECO:0000256" key="1">
    <source>
        <dbReference type="ARBA" id="ARBA00022884"/>
    </source>
</evidence>
<organism evidence="2 4">
    <name type="scientific">Zancudomyces culisetae</name>
    <name type="common">Gut fungus</name>
    <name type="synonym">Smittium culisetae</name>
    <dbReference type="NCBI Taxonomy" id="1213189"/>
    <lineage>
        <taxon>Eukaryota</taxon>
        <taxon>Fungi</taxon>
        <taxon>Fungi incertae sedis</taxon>
        <taxon>Zoopagomycota</taxon>
        <taxon>Kickxellomycotina</taxon>
        <taxon>Harpellomycetes</taxon>
        <taxon>Harpellales</taxon>
        <taxon>Legeriomycetaceae</taxon>
        <taxon>Zancudomyces</taxon>
    </lineage>
</organism>
<keyword evidence="1" id="KW-0694">RNA-binding</keyword>
<sequence length="180" mass="20203">MAAFLFPYYPCKYERLSKTHLVVPLIIKESIKLSNHDSEHTETIFRAVEKVMPLANKKLDKTDPKTRVELGLIIRTIGPLWHLAILFTAAVEMTLGKPTADAFSEYTHLIDTVTQLGLDNAYSLKHVLDGKAVSVLLKLKPGPQIKETLDVVMEWQLEHPTGTAEECKKHILALKSNSDS</sequence>
<dbReference type="OrthoDB" id="445712at2759"/>
<keyword evidence="2" id="KW-0808">Transferase</keyword>
<dbReference type="AlphaFoldDB" id="A0A1R1PEX0"/>
<dbReference type="GO" id="GO:0003723">
    <property type="term" value="F:RNA binding"/>
    <property type="evidence" value="ECO:0007669"/>
    <property type="project" value="UniProtKB-KW"/>
</dbReference>
<dbReference type="SUPFAM" id="SSF81891">
    <property type="entry name" value="Poly A polymerase C-terminal region-like"/>
    <property type="match status" value="1"/>
</dbReference>
<dbReference type="PANTHER" id="PTHR13734">
    <property type="entry name" value="TRNA-NUCLEOTIDYLTRANSFERASE"/>
    <property type="match status" value="1"/>
</dbReference>
<evidence type="ECO:0000313" key="3">
    <source>
        <dbReference type="EMBL" id="OMH81761.1"/>
    </source>
</evidence>
<proteinExistence type="predicted"/>
<accession>A0A1R1PEX0</accession>
<protein>
    <submittedName>
        <fullName evidence="2">Putative CCA tRNA nucleotidyltransferase 2</fullName>
    </submittedName>
</protein>
<dbReference type="Proteomes" id="UP000188320">
    <property type="component" value="Unassembled WGS sequence"/>
</dbReference>
<name>A0A1R1PEX0_ZANCU</name>
<dbReference type="GO" id="GO:0052929">
    <property type="term" value="F:ATP:3'-cytidine-cytidine-tRNA adenylyltransferase activity"/>
    <property type="evidence" value="ECO:0007669"/>
    <property type="project" value="TreeGrafter"/>
</dbReference>